<sequence>MDARSVLPRSILTHDTHMRGSSTMTAVPLARAGHRRSEVGPVELFFDLVYVFAIIQLSHLLIEHLSWEGAAQTIVVFAAVWWGWNYTAWAMNWLDPGRTPVQLLSGVLMLAALGMSIAIPSAFGDGAWLFVGCYLFMGVLRPGFMMIAYRGYQLAANYRMLLLWTLMAGIFWVLGATLPFEWRLGVWLLAVLIDYAAPLAHYRIPGIGAAPMHQWDTDAEHLAERNRLVFIVALGESILLMGGTIVSHGQLTPSLALSMLVGFASLFVLWWNYFALAGPETHGGDSSTGALRSAYAYAHAFMVLGAILVAVSIELRLSHDRLTPAIVLVTTAGPLVYLTGNLLFLRSRFGRLARSRFIAAAVLVMITIAAMLLIDHLPVIALSVAVLAVTAVLAAHTAYTASYSSALRQRARPELGHA</sequence>
<feature type="transmembrane region" description="Helical" evidence="1">
    <location>
        <begin position="101"/>
        <end position="121"/>
    </location>
</feature>
<reference evidence="3" key="1">
    <citation type="journal article" date="2019" name="Int. J. Syst. Evol. Microbiol.">
        <title>The Global Catalogue of Microorganisms (GCM) 10K type strain sequencing project: providing services to taxonomists for standard genome sequencing and annotation.</title>
        <authorList>
            <consortium name="The Broad Institute Genomics Platform"/>
            <consortium name="The Broad Institute Genome Sequencing Center for Infectious Disease"/>
            <person name="Wu L."/>
            <person name="Ma J."/>
        </authorList>
    </citation>
    <scope>NUCLEOTIDE SEQUENCE [LARGE SCALE GENOMIC DNA]</scope>
    <source>
        <strain evidence="3">JCM 11483</strain>
    </source>
</reference>
<accession>A0ABP6RCR8</accession>
<evidence type="ECO:0000313" key="3">
    <source>
        <dbReference type="Proteomes" id="UP001501736"/>
    </source>
</evidence>
<name>A0ABP6RCR8_9MICC</name>
<dbReference type="PANTHER" id="PTHR36840">
    <property type="entry name" value="BLL5714 PROTEIN"/>
    <property type="match status" value="1"/>
</dbReference>
<keyword evidence="1" id="KW-1133">Transmembrane helix</keyword>
<evidence type="ECO:0000256" key="1">
    <source>
        <dbReference type="SAM" id="Phobius"/>
    </source>
</evidence>
<evidence type="ECO:0000313" key="2">
    <source>
        <dbReference type="EMBL" id="GAA3283062.1"/>
    </source>
</evidence>
<feature type="transmembrane region" description="Helical" evidence="1">
    <location>
        <begin position="184"/>
        <end position="202"/>
    </location>
</feature>
<feature type="transmembrane region" description="Helical" evidence="1">
    <location>
        <begin position="357"/>
        <end position="374"/>
    </location>
</feature>
<feature type="transmembrane region" description="Helical" evidence="1">
    <location>
        <begin position="161"/>
        <end position="178"/>
    </location>
</feature>
<dbReference type="Proteomes" id="UP001501736">
    <property type="component" value="Unassembled WGS sequence"/>
</dbReference>
<dbReference type="InterPro" id="IPR010640">
    <property type="entry name" value="Low_temperature_requirement_A"/>
</dbReference>
<organism evidence="2 3">
    <name type="scientific">Nesterenkonia halobia</name>
    <dbReference type="NCBI Taxonomy" id="37922"/>
    <lineage>
        <taxon>Bacteria</taxon>
        <taxon>Bacillati</taxon>
        <taxon>Actinomycetota</taxon>
        <taxon>Actinomycetes</taxon>
        <taxon>Micrococcales</taxon>
        <taxon>Micrococcaceae</taxon>
        <taxon>Nesterenkonia</taxon>
    </lineage>
</organism>
<feature type="transmembrane region" description="Helical" evidence="1">
    <location>
        <begin position="325"/>
        <end position="345"/>
    </location>
</feature>
<feature type="transmembrane region" description="Helical" evidence="1">
    <location>
        <begin position="380"/>
        <end position="402"/>
    </location>
</feature>
<keyword evidence="3" id="KW-1185">Reference proteome</keyword>
<feature type="transmembrane region" description="Helical" evidence="1">
    <location>
        <begin position="44"/>
        <end position="62"/>
    </location>
</feature>
<gene>
    <name evidence="2" type="ORF">GCM10020260_11210</name>
</gene>
<protein>
    <submittedName>
        <fullName evidence="2">Low temperature requirement protein A</fullName>
    </submittedName>
</protein>
<keyword evidence="1" id="KW-0812">Transmembrane</keyword>
<keyword evidence="1" id="KW-0472">Membrane</keyword>
<feature type="transmembrane region" description="Helical" evidence="1">
    <location>
        <begin position="228"/>
        <end position="249"/>
    </location>
</feature>
<dbReference type="PANTHER" id="PTHR36840:SF1">
    <property type="entry name" value="BLL5714 PROTEIN"/>
    <property type="match status" value="1"/>
</dbReference>
<dbReference type="Pfam" id="PF06772">
    <property type="entry name" value="LtrA"/>
    <property type="match status" value="1"/>
</dbReference>
<feature type="transmembrane region" description="Helical" evidence="1">
    <location>
        <begin position="255"/>
        <end position="274"/>
    </location>
</feature>
<feature type="transmembrane region" description="Helical" evidence="1">
    <location>
        <begin position="294"/>
        <end position="313"/>
    </location>
</feature>
<feature type="transmembrane region" description="Helical" evidence="1">
    <location>
        <begin position="74"/>
        <end position="94"/>
    </location>
</feature>
<dbReference type="EMBL" id="BAAAYG010000004">
    <property type="protein sequence ID" value="GAA3283062.1"/>
    <property type="molecule type" value="Genomic_DNA"/>
</dbReference>
<comment type="caution">
    <text evidence="2">The sequence shown here is derived from an EMBL/GenBank/DDBJ whole genome shotgun (WGS) entry which is preliminary data.</text>
</comment>
<proteinExistence type="predicted"/>
<feature type="transmembrane region" description="Helical" evidence="1">
    <location>
        <begin position="127"/>
        <end position="149"/>
    </location>
</feature>